<feature type="transmembrane region" description="Helical" evidence="6">
    <location>
        <begin position="170"/>
        <end position="192"/>
    </location>
</feature>
<keyword evidence="8" id="KW-1185">Reference proteome</keyword>
<evidence type="ECO:0000256" key="1">
    <source>
        <dbReference type="ARBA" id="ARBA00004141"/>
    </source>
</evidence>
<feature type="transmembrane region" description="Helical" evidence="6">
    <location>
        <begin position="68"/>
        <end position="93"/>
    </location>
</feature>
<feature type="transmembrane region" description="Helical" evidence="6">
    <location>
        <begin position="114"/>
        <end position="134"/>
    </location>
</feature>
<dbReference type="Pfam" id="PF02133">
    <property type="entry name" value="Transp_cyt_pur"/>
    <property type="match status" value="1"/>
</dbReference>
<feature type="transmembrane region" description="Helical" evidence="6">
    <location>
        <begin position="372"/>
        <end position="389"/>
    </location>
</feature>
<sequence>MAFTDALRRAKEAIAIKDNEDHRRIDRWTNQDILPVLPKNRTYTTNTFVAYWVTGAVSASFWSKGGTFIANGLNVAESIGAVIVAVFICAVVAHTCGEPGRKYHLGFPMLSRTVFGMYGSYIVVVLKCFTNCIYCGMQSYWGGLAMEVMLSSIFPTFHRMKNTIPESANITTRALIGTLIYQVIFYGFLFIPPYRLPMFFRISFYMVLSTIVGMFIWAMVTNHGPGEVLSPTKDLTPANRAFVFLQAICILCSAYTGASVRHADWSRYAKKPSAVWIGMWIASPVGLTVVATLGILVTSACREMYGEVIWQPITLLLKIQDVNYSSAARAGTFFAGFGWFVSQLAINISLNTVAAGMDLTSVLPQYLDARRGSILLASIGLAVCPWNFVNSAATFTTVLSAIGLFLSPLTGMYMADFWVIRRRNWKVPDLYIGNKSSIYWYTGGFNLRAIGCWVLLIWMSLPGLAAAVRGEDYGQAWSRIFQMTFLIGWLGGFITYSIVATIFPPEGARIHEPYLEAICSDEDSEAGKVLEGHEVTTVDGGQVESKELRV</sequence>
<evidence type="ECO:0000256" key="6">
    <source>
        <dbReference type="SAM" id="Phobius"/>
    </source>
</evidence>
<comment type="similarity">
    <text evidence="2">Belongs to the purine-cytosine permease (2.A.39) family.</text>
</comment>
<feature type="transmembrane region" description="Helical" evidence="6">
    <location>
        <begin position="198"/>
        <end position="220"/>
    </location>
</feature>
<evidence type="ECO:0000313" key="8">
    <source>
        <dbReference type="Proteomes" id="UP001174694"/>
    </source>
</evidence>
<evidence type="ECO:0000313" key="7">
    <source>
        <dbReference type="EMBL" id="KAJ9157713.1"/>
    </source>
</evidence>
<dbReference type="PANTHER" id="PTHR30618:SF15">
    <property type="entry name" value="NICOTINAMIDE RIBOSIDE TRANSPORTER 1-RELATED"/>
    <property type="match status" value="1"/>
</dbReference>
<feature type="transmembrane region" description="Helical" evidence="6">
    <location>
        <begin position="438"/>
        <end position="460"/>
    </location>
</feature>
<comment type="caution">
    <text evidence="7">The sequence shown here is derived from an EMBL/GenBank/DDBJ whole genome shotgun (WGS) entry which is preliminary data.</text>
</comment>
<feature type="transmembrane region" description="Helical" evidence="6">
    <location>
        <begin position="274"/>
        <end position="297"/>
    </location>
</feature>
<dbReference type="Gene3D" id="1.10.4160.10">
    <property type="entry name" value="Hydantoin permease"/>
    <property type="match status" value="1"/>
</dbReference>
<proteinExistence type="inferred from homology"/>
<evidence type="ECO:0000256" key="2">
    <source>
        <dbReference type="ARBA" id="ARBA00008974"/>
    </source>
</evidence>
<evidence type="ECO:0000256" key="4">
    <source>
        <dbReference type="ARBA" id="ARBA00022989"/>
    </source>
</evidence>
<keyword evidence="3 6" id="KW-0812">Transmembrane</keyword>
<accession>A0AA38RT94</accession>
<dbReference type="InterPro" id="IPR001248">
    <property type="entry name" value="Pur-cyt_permease"/>
</dbReference>
<evidence type="ECO:0000256" key="5">
    <source>
        <dbReference type="ARBA" id="ARBA00023136"/>
    </source>
</evidence>
<dbReference type="PANTHER" id="PTHR30618">
    <property type="entry name" value="NCS1 FAMILY PURINE/PYRIMIDINE TRANSPORTER"/>
    <property type="match status" value="1"/>
</dbReference>
<feature type="transmembrane region" description="Helical" evidence="6">
    <location>
        <begin position="395"/>
        <end position="418"/>
    </location>
</feature>
<gene>
    <name evidence="7" type="ORF">NKR23_g380</name>
</gene>
<protein>
    <submittedName>
        <fullName evidence="7">Uracil permease</fullName>
    </submittedName>
</protein>
<dbReference type="InterPro" id="IPR045225">
    <property type="entry name" value="Uracil/uridine/allantoin_perm"/>
</dbReference>
<feature type="transmembrane region" description="Helical" evidence="6">
    <location>
        <begin position="43"/>
        <end position="62"/>
    </location>
</feature>
<comment type="subcellular location">
    <subcellularLocation>
        <location evidence="1">Membrane</location>
        <topology evidence="1">Multi-pass membrane protein</topology>
    </subcellularLocation>
</comment>
<dbReference type="GO" id="GO:0005886">
    <property type="term" value="C:plasma membrane"/>
    <property type="evidence" value="ECO:0007669"/>
    <property type="project" value="TreeGrafter"/>
</dbReference>
<keyword evidence="5 6" id="KW-0472">Membrane</keyword>
<evidence type="ECO:0000256" key="3">
    <source>
        <dbReference type="ARBA" id="ARBA00022692"/>
    </source>
</evidence>
<name>A0AA38RT94_9PEZI</name>
<keyword evidence="4 6" id="KW-1133">Transmembrane helix</keyword>
<dbReference type="EMBL" id="JANBVO010000001">
    <property type="protein sequence ID" value="KAJ9157713.1"/>
    <property type="molecule type" value="Genomic_DNA"/>
</dbReference>
<feature type="transmembrane region" description="Helical" evidence="6">
    <location>
        <begin position="480"/>
        <end position="503"/>
    </location>
</feature>
<dbReference type="AlphaFoldDB" id="A0AA38RT94"/>
<organism evidence="7 8">
    <name type="scientific">Pleurostoma richardsiae</name>
    <dbReference type="NCBI Taxonomy" id="41990"/>
    <lineage>
        <taxon>Eukaryota</taxon>
        <taxon>Fungi</taxon>
        <taxon>Dikarya</taxon>
        <taxon>Ascomycota</taxon>
        <taxon>Pezizomycotina</taxon>
        <taxon>Sordariomycetes</taxon>
        <taxon>Sordariomycetidae</taxon>
        <taxon>Calosphaeriales</taxon>
        <taxon>Pleurostomataceae</taxon>
        <taxon>Pleurostoma</taxon>
    </lineage>
</organism>
<dbReference type="Proteomes" id="UP001174694">
    <property type="component" value="Unassembled WGS sequence"/>
</dbReference>
<feature type="transmembrane region" description="Helical" evidence="6">
    <location>
        <begin position="241"/>
        <end position="262"/>
    </location>
</feature>
<reference evidence="7" key="1">
    <citation type="submission" date="2022-07" db="EMBL/GenBank/DDBJ databases">
        <title>Fungi with potential for degradation of polypropylene.</title>
        <authorList>
            <person name="Gostincar C."/>
        </authorList>
    </citation>
    <scope>NUCLEOTIDE SEQUENCE</scope>
    <source>
        <strain evidence="7">EXF-13308</strain>
    </source>
</reference>
<dbReference type="GO" id="GO:0015205">
    <property type="term" value="F:nucleobase transmembrane transporter activity"/>
    <property type="evidence" value="ECO:0007669"/>
    <property type="project" value="TreeGrafter"/>
</dbReference>